<proteinExistence type="predicted"/>
<protein>
    <submittedName>
        <fullName evidence="2">Uncharacterized protein</fullName>
    </submittedName>
</protein>
<gene>
    <name evidence="2" type="ORF">NE237_012662</name>
</gene>
<feature type="compositionally biased region" description="Pro residues" evidence="1">
    <location>
        <begin position="136"/>
        <end position="151"/>
    </location>
</feature>
<organism evidence="2 3">
    <name type="scientific">Protea cynaroides</name>
    <dbReference type="NCBI Taxonomy" id="273540"/>
    <lineage>
        <taxon>Eukaryota</taxon>
        <taxon>Viridiplantae</taxon>
        <taxon>Streptophyta</taxon>
        <taxon>Embryophyta</taxon>
        <taxon>Tracheophyta</taxon>
        <taxon>Spermatophyta</taxon>
        <taxon>Magnoliopsida</taxon>
        <taxon>Proteales</taxon>
        <taxon>Proteaceae</taxon>
        <taxon>Protea</taxon>
    </lineage>
</organism>
<comment type="caution">
    <text evidence="2">The sequence shown here is derived from an EMBL/GenBank/DDBJ whole genome shotgun (WGS) entry which is preliminary data.</text>
</comment>
<feature type="compositionally biased region" description="Basic and acidic residues" evidence="1">
    <location>
        <begin position="111"/>
        <end position="126"/>
    </location>
</feature>
<dbReference type="PANTHER" id="PTHR33699">
    <property type="entry name" value="EXPRESSED PROTEIN"/>
    <property type="match status" value="1"/>
</dbReference>
<dbReference type="OrthoDB" id="755325at2759"/>
<dbReference type="EMBL" id="JAMYWD010000011">
    <property type="protein sequence ID" value="KAJ4955879.1"/>
    <property type="molecule type" value="Genomic_DNA"/>
</dbReference>
<sequence>MKPVGQSIRAFHSSRRGENGIQNRGERVYVGHFLLLPSVAAMDDYRRNHIPAFGNWDYANDLPITQYFESARQAGLIRYSAGDSDLYVVDDFYGDDLKKPVKTVVSRRKAKGAEKRYPTHVKEQKKQGRVCDVTEPPSPEQRPHPYPPPRAPKAVDEDLYKIPPELLHNYPKRKKMGFFSCLVPACVA</sequence>
<dbReference type="AlphaFoldDB" id="A0A9Q0JX34"/>
<dbReference type="Proteomes" id="UP001141806">
    <property type="component" value="Unassembled WGS sequence"/>
</dbReference>
<reference evidence="2" key="1">
    <citation type="journal article" date="2023" name="Plant J.">
        <title>The genome of the king protea, Protea cynaroides.</title>
        <authorList>
            <person name="Chang J."/>
            <person name="Duong T.A."/>
            <person name="Schoeman C."/>
            <person name="Ma X."/>
            <person name="Roodt D."/>
            <person name="Barker N."/>
            <person name="Li Z."/>
            <person name="Van de Peer Y."/>
            <person name="Mizrachi E."/>
        </authorList>
    </citation>
    <scope>NUCLEOTIDE SEQUENCE</scope>
    <source>
        <tissue evidence="2">Young leaves</tissue>
    </source>
</reference>
<accession>A0A9Q0JX34</accession>
<dbReference type="PANTHER" id="PTHR33699:SF3">
    <property type="entry name" value="OS06G0347300 PROTEIN"/>
    <property type="match status" value="1"/>
</dbReference>
<evidence type="ECO:0000256" key="1">
    <source>
        <dbReference type="SAM" id="MobiDB-lite"/>
    </source>
</evidence>
<evidence type="ECO:0000313" key="3">
    <source>
        <dbReference type="Proteomes" id="UP001141806"/>
    </source>
</evidence>
<evidence type="ECO:0000313" key="2">
    <source>
        <dbReference type="EMBL" id="KAJ4955879.1"/>
    </source>
</evidence>
<feature type="region of interest" description="Disordered" evidence="1">
    <location>
        <begin position="109"/>
        <end position="155"/>
    </location>
</feature>
<keyword evidence="3" id="KW-1185">Reference proteome</keyword>
<name>A0A9Q0JX34_9MAGN</name>